<dbReference type="Proteomes" id="UP001152178">
    <property type="component" value="Unassembled WGS sequence"/>
</dbReference>
<protein>
    <submittedName>
        <fullName evidence="1">Uncharacterized protein</fullName>
    </submittedName>
</protein>
<sequence length="430" mass="48150">MSFAQRRWDGNKHWQEFSVDVSEARAMALNLLGQDEPADIYISQHAFHGRRLIAHLAALGACYVDIDYMTQAAWAGRSPSVVLGAIQIELEDEGLPQPSYVLNSGRGLLLVWLHELLPRRALPRWNRVQQRLAEALKSFGADKRALDAARVFRLVGSVNSKAEWERRKVSMIWCQGSPEMPTRYLFDTLADEVLRFTRCELVLLRNERAKRRAAHQDTHIAPARVLTAGTYWGTVLDDLQRLRAHRCPEGALPAGQRDAWLFCAATAMSWLAPEAVMRREIAALADEAAGWTERHTRERLGAVIRRAQDAAAGKKIIFQGRDVDCRYRMRSGTIVDWLQIEPAEQKAAGLRVLIGEDRSRELAAERARKSRHTRGAAAREEQQAARLRMGHAALYLAASEGMGVSDLAARFGCSAGQISKAMREARQDAG</sequence>
<reference evidence="1" key="1">
    <citation type="submission" date="2022-11" db="EMBL/GenBank/DDBJ databases">
        <authorList>
            <person name="Coimbra C."/>
        </authorList>
    </citation>
    <scope>NUCLEOTIDE SEQUENCE</scope>
    <source>
        <strain evidence="1">Jales19</strain>
    </source>
</reference>
<dbReference type="EMBL" id="JAPFQA010000021">
    <property type="protein sequence ID" value="MCZ8548053.1"/>
    <property type="molecule type" value="Genomic_DNA"/>
</dbReference>
<comment type="caution">
    <text evidence="1">The sequence shown here is derived from an EMBL/GenBank/DDBJ whole genome shotgun (WGS) entry which is preliminary data.</text>
</comment>
<gene>
    <name evidence="1" type="ORF">OOJ09_28080</name>
</gene>
<proteinExistence type="predicted"/>
<name>A0ABT4R3B9_9HYPH</name>
<organism evidence="1 2">
    <name type="scientific">Mesorhizobium qingshengii</name>
    <dbReference type="NCBI Taxonomy" id="1165689"/>
    <lineage>
        <taxon>Bacteria</taxon>
        <taxon>Pseudomonadati</taxon>
        <taxon>Pseudomonadota</taxon>
        <taxon>Alphaproteobacteria</taxon>
        <taxon>Hyphomicrobiales</taxon>
        <taxon>Phyllobacteriaceae</taxon>
        <taxon>Mesorhizobium</taxon>
    </lineage>
</organism>
<keyword evidence="2" id="KW-1185">Reference proteome</keyword>
<dbReference type="RefSeq" id="WP_269908317.1">
    <property type="nucleotide sequence ID" value="NZ_JAPFQA010000021.1"/>
</dbReference>
<accession>A0ABT4R3B9</accession>
<evidence type="ECO:0000313" key="1">
    <source>
        <dbReference type="EMBL" id="MCZ8548053.1"/>
    </source>
</evidence>
<evidence type="ECO:0000313" key="2">
    <source>
        <dbReference type="Proteomes" id="UP001152178"/>
    </source>
</evidence>